<dbReference type="RefSeq" id="WP_203945578.1">
    <property type="nucleotide sequence ID" value="NZ_BOOR01000025.1"/>
</dbReference>
<proteinExistence type="predicted"/>
<evidence type="ECO:0000313" key="3">
    <source>
        <dbReference type="Proteomes" id="UP000605992"/>
    </source>
</evidence>
<organism evidence="2 3">
    <name type="scientific">Planotetraspora thailandica</name>
    <dbReference type="NCBI Taxonomy" id="487172"/>
    <lineage>
        <taxon>Bacteria</taxon>
        <taxon>Bacillati</taxon>
        <taxon>Actinomycetota</taxon>
        <taxon>Actinomycetes</taxon>
        <taxon>Streptosporangiales</taxon>
        <taxon>Streptosporangiaceae</taxon>
        <taxon>Planotetraspora</taxon>
    </lineage>
</organism>
<keyword evidence="1" id="KW-0472">Membrane</keyword>
<keyword evidence="1" id="KW-0812">Transmembrane</keyword>
<keyword evidence="1" id="KW-1133">Transmembrane helix</keyword>
<protein>
    <submittedName>
        <fullName evidence="2">Uncharacterized protein</fullName>
    </submittedName>
</protein>
<keyword evidence="3" id="KW-1185">Reference proteome</keyword>
<accession>A0A8J3V7F9</accession>
<dbReference type="EMBL" id="BOOR01000025">
    <property type="protein sequence ID" value="GII55394.1"/>
    <property type="molecule type" value="Genomic_DNA"/>
</dbReference>
<reference evidence="2" key="1">
    <citation type="submission" date="2021-01" db="EMBL/GenBank/DDBJ databases">
        <title>Whole genome shotgun sequence of Planotetraspora thailandica NBRC 104271.</title>
        <authorList>
            <person name="Komaki H."/>
            <person name="Tamura T."/>
        </authorList>
    </citation>
    <scope>NUCLEOTIDE SEQUENCE</scope>
    <source>
        <strain evidence="2">NBRC 104271</strain>
    </source>
</reference>
<dbReference type="AlphaFoldDB" id="A0A8J3V7F9"/>
<name>A0A8J3V7F9_9ACTN</name>
<comment type="caution">
    <text evidence="2">The sequence shown here is derived from an EMBL/GenBank/DDBJ whole genome shotgun (WGS) entry which is preliminary data.</text>
</comment>
<feature type="transmembrane region" description="Helical" evidence="1">
    <location>
        <begin position="15"/>
        <end position="39"/>
    </location>
</feature>
<evidence type="ECO:0000313" key="2">
    <source>
        <dbReference type="EMBL" id="GII55394.1"/>
    </source>
</evidence>
<evidence type="ECO:0000256" key="1">
    <source>
        <dbReference type="SAM" id="Phobius"/>
    </source>
</evidence>
<gene>
    <name evidence="2" type="ORF">Pth03_37830</name>
</gene>
<dbReference type="Proteomes" id="UP000605992">
    <property type="component" value="Unassembled WGS sequence"/>
</dbReference>
<sequence length="198" mass="20837">MSYSSGLPGYPNEGLRSFGCVGVIVFAVLTGAVAAGLYFGRDTDMDHSHVVVPQTLAGRARITDPDFQATADEQVARLKKQAPNATGAISAFYGIPDKQDVIMITGLSASMATSAVVVRQSFAGLADSGAKVTNMRPTETGPFGGAAACADADIDDVPAGVCVWADDDTFGQIVVYFRSRDEAEAEFEEFRSEIEQPA</sequence>